<feature type="chain" id="PRO_5012317985" description="DUF4136 domain-containing protein" evidence="1">
    <location>
        <begin position="22"/>
        <end position="174"/>
    </location>
</feature>
<feature type="signal peptide" evidence="1">
    <location>
        <begin position="1"/>
        <end position="21"/>
    </location>
</feature>
<dbReference type="PROSITE" id="PS51257">
    <property type="entry name" value="PROKAR_LIPOPROTEIN"/>
    <property type="match status" value="1"/>
</dbReference>
<dbReference type="Pfam" id="PF13590">
    <property type="entry name" value="DUF4136"/>
    <property type="match status" value="1"/>
</dbReference>
<dbReference type="Gene3D" id="3.30.160.670">
    <property type="match status" value="1"/>
</dbReference>
<dbReference type="AlphaFoldDB" id="A0A1L3J7N4"/>
<reference evidence="3 4" key="1">
    <citation type="submission" date="2016-11" db="EMBL/GenBank/DDBJ databases">
        <title>Gramella sp. LPB0144 isolated from marine environment.</title>
        <authorList>
            <person name="Kim E."/>
            <person name="Yi H."/>
        </authorList>
    </citation>
    <scope>NUCLEOTIDE SEQUENCE [LARGE SCALE GENOMIC DNA]</scope>
    <source>
        <strain evidence="3 4">LPB0144</strain>
    </source>
</reference>
<dbReference type="EMBL" id="CP018153">
    <property type="protein sequence ID" value="APG61135.1"/>
    <property type="molecule type" value="Genomic_DNA"/>
</dbReference>
<dbReference type="RefSeq" id="WP_072553827.1">
    <property type="nucleotide sequence ID" value="NZ_CP018153.1"/>
</dbReference>
<dbReference type="OrthoDB" id="1430233at2"/>
<keyword evidence="1" id="KW-0732">Signal</keyword>
<evidence type="ECO:0000256" key="1">
    <source>
        <dbReference type="SAM" id="SignalP"/>
    </source>
</evidence>
<protein>
    <recommendedName>
        <fullName evidence="2">DUF4136 domain-containing protein</fullName>
    </recommendedName>
</protein>
<keyword evidence="4" id="KW-1185">Reference proteome</keyword>
<gene>
    <name evidence="3" type="ORF">LPB144_12315</name>
</gene>
<dbReference type="InterPro" id="IPR025411">
    <property type="entry name" value="DUF4136"/>
</dbReference>
<feature type="domain" description="DUF4136" evidence="2">
    <location>
        <begin position="24"/>
        <end position="172"/>
    </location>
</feature>
<dbReference type="Proteomes" id="UP000182510">
    <property type="component" value="Chromosome"/>
</dbReference>
<evidence type="ECO:0000313" key="4">
    <source>
        <dbReference type="Proteomes" id="UP000182510"/>
    </source>
</evidence>
<dbReference type="KEGG" id="grl:LPB144_12315"/>
<evidence type="ECO:0000259" key="2">
    <source>
        <dbReference type="Pfam" id="PF13590"/>
    </source>
</evidence>
<accession>A0A1L3J7N4</accession>
<name>A0A1L3J7N4_9FLAO</name>
<evidence type="ECO:0000313" key="3">
    <source>
        <dbReference type="EMBL" id="APG61135.1"/>
    </source>
</evidence>
<dbReference type="STRING" id="1913577.LPB144_12315"/>
<organism evidence="3 4">
    <name type="scientific">Christiangramia salexigens</name>
    <dbReference type="NCBI Taxonomy" id="1913577"/>
    <lineage>
        <taxon>Bacteria</taxon>
        <taxon>Pseudomonadati</taxon>
        <taxon>Bacteroidota</taxon>
        <taxon>Flavobacteriia</taxon>
        <taxon>Flavobacteriales</taxon>
        <taxon>Flavobacteriaceae</taxon>
        <taxon>Christiangramia</taxon>
    </lineage>
</organism>
<sequence length="174" mass="19531">MKRFKLGILLLFIISCNTPKAAFDYDNQVDFKTFSSYALFPDFQSGLSQLDQARLIESLDFYLKEEGFENSSETPDIYVNVYTEKFEQDNRSRIGVGLGGGGGNVGVGVSGGIPVGQMDTYLKLTFDFISVKDDELVWQAIVESPFNLNASPQERKDRFDKIVKKALEGYPPKK</sequence>
<proteinExistence type="predicted"/>